<name>A0A7Y6F375_9ACTN</name>
<dbReference type="RefSeq" id="WP_175458402.1">
    <property type="nucleotide sequence ID" value="NZ_JAANNT010000016.1"/>
</dbReference>
<reference evidence="1 2" key="1">
    <citation type="submission" date="2020-03" db="EMBL/GenBank/DDBJ databases">
        <title>Complete genome sequence of sixteen Streptomyces strains facilitates identification of candidate genes involved in plant growth-promotion in grain legumes and cereals.</title>
        <authorList>
            <person name="Gopalakrishnan S."/>
            <person name="Thakur V."/>
            <person name="Saxena R."/>
            <person name="Vadlamudi S."/>
            <person name="Purohit S."/>
            <person name="Kumar V."/>
            <person name="Rathore A."/>
            <person name="Chitikineni A."/>
            <person name="Varshney R.K."/>
        </authorList>
    </citation>
    <scope>NUCLEOTIDE SEQUENCE [LARGE SCALE GENOMIC DNA]</scope>
    <source>
        <strain evidence="1 2">KAI-180</strain>
    </source>
</reference>
<dbReference type="EMBL" id="JAANNT010000016">
    <property type="protein sequence ID" value="NUV30418.1"/>
    <property type="molecule type" value="Genomic_DNA"/>
</dbReference>
<organism evidence="1 2">
    <name type="scientific">Streptomyces odorifer</name>
    <dbReference type="NCBI Taxonomy" id="53450"/>
    <lineage>
        <taxon>Bacteria</taxon>
        <taxon>Bacillati</taxon>
        <taxon>Actinomycetota</taxon>
        <taxon>Actinomycetes</taxon>
        <taxon>Kitasatosporales</taxon>
        <taxon>Streptomycetaceae</taxon>
        <taxon>Streptomyces</taxon>
        <taxon>Streptomyces albidoflavus group</taxon>
    </lineage>
</organism>
<sequence length="71" mass="7919">MNYGVREYHWVLTLQYDNGRQLATREGLLPAPPGLTRQQAYLAISQHVCALLGIPDQACVVTHFSLAPNQL</sequence>
<dbReference type="AlphaFoldDB" id="A0A7Y6F375"/>
<evidence type="ECO:0000313" key="1">
    <source>
        <dbReference type="EMBL" id="NUV30418.1"/>
    </source>
</evidence>
<accession>A0A7Y6F375</accession>
<dbReference type="Proteomes" id="UP000540128">
    <property type="component" value="Unassembled WGS sequence"/>
</dbReference>
<proteinExistence type="predicted"/>
<keyword evidence="2" id="KW-1185">Reference proteome</keyword>
<comment type="caution">
    <text evidence="1">The sequence shown here is derived from an EMBL/GenBank/DDBJ whole genome shotgun (WGS) entry which is preliminary data.</text>
</comment>
<protein>
    <submittedName>
        <fullName evidence="1">Uncharacterized protein</fullName>
    </submittedName>
</protein>
<gene>
    <name evidence="1" type="ORF">G6W59_19230</name>
</gene>
<evidence type="ECO:0000313" key="2">
    <source>
        <dbReference type="Proteomes" id="UP000540128"/>
    </source>
</evidence>